<dbReference type="PROSITE" id="PS50005">
    <property type="entry name" value="TPR"/>
    <property type="match status" value="1"/>
</dbReference>
<organism evidence="9 10">
    <name type="scientific">Strigamia maritima</name>
    <name type="common">European centipede</name>
    <name type="synonym">Geophilus maritimus</name>
    <dbReference type="NCBI Taxonomy" id="126957"/>
    <lineage>
        <taxon>Eukaryota</taxon>
        <taxon>Metazoa</taxon>
        <taxon>Ecdysozoa</taxon>
        <taxon>Arthropoda</taxon>
        <taxon>Myriapoda</taxon>
        <taxon>Chilopoda</taxon>
        <taxon>Pleurostigmophora</taxon>
        <taxon>Geophilomorpha</taxon>
        <taxon>Linotaeniidae</taxon>
        <taxon>Strigamia</taxon>
    </lineage>
</organism>
<dbReference type="FunFam" id="1.10.287.110:FF:000103">
    <property type="entry name" value="DnaJ subfamily B member"/>
    <property type="match status" value="1"/>
</dbReference>
<dbReference type="Pfam" id="PF00226">
    <property type="entry name" value="DnaJ"/>
    <property type="match status" value="1"/>
</dbReference>
<feature type="region of interest" description="Disordered" evidence="7">
    <location>
        <begin position="48"/>
        <end position="108"/>
    </location>
</feature>
<dbReference type="GO" id="GO:0071218">
    <property type="term" value="P:cellular response to misfolded protein"/>
    <property type="evidence" value="ECO:0007669"/>
    <property type="project" value="TreeGrafter"/>
</dbReference>
<dbReference type="CDD" id="cd06257">
    <property type="entry name" value="DnaJ"/>
    <property type="match status" value="1"/>
</dbReference>
<dbReference type="SMART" id="SM00271">
    <property type="entry name" value="DnaJ"/>
    <property type="match status" value="1"/>
</dbReference>
<keyword evidence="10" id="KW-1185">Reference proteome</keyword>
<dbReference type="Pfam" id="PF09320">
    <property type="entry name" value="DUF1977"/>
    <property type="match status" value="1"/>
</dbReference>
<dbReference type="PANTHER" id="PTHR43908">
    <property type="entry name" value="AT29763P-RELATED"/>
    <property type="match status" value="1"/>
</dbReference>
<reference evidence="9" key="2">
    <citation type="submission" date="2015-02" db="UniProtKB">
        <authorList>
            <consortium name="EnsemblMetazoa"/>
        </authorList>
    </citation>
    <scope>IDENTIFICATION</scope>
</reference>
<dbReference type="PANTHER" id="PTHR43908:SF3">
    <property type="entry name" value="AT29763P-RELATED"/>
    <property type="match status" value="1"/>
</dbReference>
<feature type="compositionally biased region" description="Low complexity" evidence="7">
    <location>
        <begin position="55"/>
        <end position="67"/>
    </location>
</feature>
<evidence type="ECO:0000256" key="3">
    <source>
        <dbReference type="ARBA" id="ARBA00022824"/>
    </source>
</evidence>
<sequence length="394" mass="45178">MEGNKDESERCLEIGEELLRNGQREKALKYLDKAERLYPSPRAKALIDGVKKWESSSSSKPSSDETSGGAENGEARSDVHRRKTDASSAERASEQALESDSQKHEYSAEQCDAVKRIKKCKDYYEILNVAKDVGDSELKKQYRKLALQFHPDKNKAPGASEAFKAIGNAFAVLSDAQKRKKYDLYGPEDEAQRRGRTRDEYYEYDYTRGFEAEMSAEELFNMFFGGGFPSARQGNVYTRRGGSRWNRYQSQGQAGHDNNAAAASEQGNYSALFQMLPILILIFLSLMSSFFGSEPAYSLQRTPKFSVERHTRNLRVTYFVKENFQSEYQGSIRRIEQTVEEDYITNLRASCIREKNYKENMLWRARNFGDAELYRKADHLKTPSCERLQTLYSS</sequence>
<dbReference type="PRINTS" id="PR00625">
    <property type="entry name" value="JDOMAIN"/>
</dbReference>
<dbReference type="eggNOG" id="KOG0714">
    <property type="taxonomic scope" value="Eukaryota"/>
</dbReference>
<evidence type="ECO:0000256" key="1">
    <source>
        <dbReference type="ARBA" id="ARBA00004389"/>
    </source>
</evidence>
<keyword evidence="5" id="KW-0472">Membrane</keyword>
<dbReference type="InterPro" id="IPR036869">
    <property type="entry name" value="J_dom_sf"/>
</dbReference>
<dbReference type="InterPro" id="IPR018253">
    <property type="entry name" value="DnaJ_domain_CS"/>
</dbReference>
<keyword evidence="3" id="KW-0256">Endoplasmic reticulum</keyword>
<keyword evidence="2" id="KW-0812">Transmembrane</keyword>
<evidence type="ECO:0000259" key="8">
    <source>
        <dbReference type="PROSITE" id="PS50076"/>
    </source>
</evidence>
<dbReference type="HOGENOM" id="CLU_043579_3_0_1"/>
<feature type="repeat" description="TPR" evidence="6">
    <location>
        <begin position="8"/>
        <end position="41"/>
    </location>
</feature>
<name>T1JJ41_STRMM</name>
<dbReference type="PROSITE" id="PS00636">
    <property type="entry name" value="DNAJ_1"/>
    <property type="match status" value="1"/>
</dbReference>
<dbReference type="InterPro" id="IPR051100">
    <property type="entry name" value="DnaJ_subfamily_B/C"/>
</dbReference>
<keyword evidence="6" id="KW-0802">TPR repeat</keyword>
<dbReference type="Gene3D" id="1.10.287.110">
    <property type="entry name" value="DnaJ domain"/>
    <property type="match status" value="1"/>
</dbReference>
<proteinExistence type="predicted"/>
<dbReference type="PhylomeDB" id="T1JJ41"/>
<evidence type="ECO:0000313" key="9">
    <source>
        <dbReference type="EnsemblMetazoa" id="SMAR013872-PA"/>
    </source>
</evidence>
<evidence type="ECO:0000256" key="5">
    <source>
        <dbReference type="ARBA" id="ARBA00023136"/>
    </source>
</evidence>
<dbReference type="InterPro" id="IPR019734">
    <property type="entry name" value="TPR_rpt"/>
</dbReference>
<dbReference type="InterPro" id="IPR001623">
    <property type="entry name" value="DnaJ_domain"/>
</dbReference>
<dbReference type="EnsemblMetazoa" id="SMAR013872-RA">
    <property type="protein sequence ID" value="SMAR013872-PA"/>
    <property type="gene ID" value="SMAR013872"/>
</dbReference>
<evidence type="ECO:0000313" key="10">
    <source>
        <dbReference type="Proteomes" id="UP000014500"/>
    </source>
</evidence>
<dbReference type="GO" id="GO:0005789">
    <property type="term" value="C:endoplasmic reticulum membrane"/>
    <property type="evidence" value="ECO:0007669"/>
    <property type="project" value="UniProtKB-SubCell"/>
</dbReference>
<dbReference type="InterPro" id="IPR015399">
    <property type="entry name" value="DUF1977_DnaJ-like"/>
</dbReference>
<dbReference type="AlphaFoldDB" id="T1JJ41"/>
<reference evidence="10" key="1">
    <citation type="submission" date="2011-05" db="EMBL/GenBank/DDBJ databases">
        <authorList>
            <person name="Richards S.R."/>
            <person name="Qu J."/>
            <person name="Jiang H."/>
            <person name="Jhangiani S.N."/>
            <person name="Agravi P."/>
            <person name="Goodspeed R."/>
            <person name="Gross S."/>
            <person name="Mandapat C."/>
            <person name="Jackson L."/>
            <person name="Mathew T."/>
            <person name="Pu L."/>
            <person name="Thornton R."/>
            <person name="Saada N."/>
            <person name="Wilczek-Boney K.B."/>
            <person name="Lee S."/>
            <person name="Kovar C."/>
            <person name="Wu Y."/>
            <person name="Scherer S.E."/>
            <person name="Worley K.C."/>
            <person name="Muzny D.M."/>
            <person name="Gibbs R."/>
        </authorList>
    </citation>
    <scope>NUCLEOTIDE SEQUENCE</scope>
    <source>
        <strain evidence="10">Brora</strain>
    </source>
</reference>
<evidence type="ECO:0000256" key="4">
    <source>
        <dbReference type="ARBA" id="ARBA00022989"/>
    </source>
</evidence>
<feature type="domain" description="J" evidence="8">
    <location>
        <begin position="122"/>
        <end position="186"/>
    </location>
</feature>
<dbReference type="SUPFAM" id="SSF46565">
    <property type="entry name" value="Chaperone J-domain"/>
    <property type="match status" value="1"/>
</dbReference>
<evidence type="ECO:0000256" key="2">
    <source>
        <dbReference type="ARBA" id="ARBA00022692"/>
    </source>
</evidence>
<comment type="subcellular location">
    <subcellularLocation>
        <location evidence="1">Endoplasmic reticulum membrane</location>
        <topology evidence="1">Single-pass membrane protein</topology>
    </subcellularLocation>
</comment>
<evidence type="ECO:0000256" key="7">
    <source>
        <dbReference type="SAM" id="MobiDB-lite"/>
    </source>
</evidence>
<protein>
    <recommendedName>
        <fullName evidence="8">J domain-containing protein</fullName>
    </recommendedName>
</protein>
<dbReference type="OMA" id="ARSREHN"/>
<dbReference type="GO" id="GO:0030544">
    <property type="term" value="F:Hsp70 protein binding"/>
    <property type="evidence" value="ECO:0007669"/>
    <property type="project" value="TreeGrafter"/>
</dbReference>
<evidence type="ECO:0000256" key="6">
    <source>
        <dbReference type="PROSITE-ProRule" id="PRU00339"/>
    </source>
</evidence>
<dbReference type="STRING" id="126957.T1JJ41"/>
<keyword evidence="4" id="KW-1133">Transmembrane helix</keyword>
<dbReference type="Proteomes" id="UP000014500">
    <property type="component" value="Unassembled WGS sequence"/>
</dbReference>
<dbReference type="PROSITE" id="PS50076">
    <property type="entry name" value="DNAJ_2"/>
    <property type="match status" value="1"/>
</dbReference>
<dbReference type="EMBL" id="JH431210">
    <property type="status" value="NOT_ANNOTATED_CDS"/>
    <property type="molecule type" value="Genomic_DNA"/>
</dbReference>
<accession>T1JJ41</accession>